<evidence type="ECO:0000256" key="9">
    <source>
        <dbReference type="HAMAP-Rule" id="MF_00096"/>
    </source>
</evidence>
<dbReference type="GO" id="GO:0140664">
    <property type="term" value="F:ATP-dependent DNA damage sensor activity"/>
    <property type="evidence" value="ECO:0007669"/>
    <property type="project" value="InterPro"/>
</dbReference>
<feature type="domain" description="DNA mismatch repair proteins mutS family" evidence="12">
    <location>
        <begin position="697"/>
        <end position="713"/>
    </location>
</feature>
<reference evidence="14" key="1">
    <citation type="submission" date="2016-11" db="EMBL/GenBank/DDBJ databases">
        <authorList>
            <person name="Varghese N."/>
            <person name="Submissions S."/>
        </authorList>
    </citation>
    <scope>NUCLEOTIDE SEQUENCE</scope>
    <source>
        <strain evidence="14">DSM 4029</strain>
    </source>
</reference>
<reference evidence="15" key="2">
    <citation type="submission" date="2016-11" db="EMBL/GenBank/DDBJ databases">
        <authorList>
            <person name="Jaros S."/>
            <person name="Januszkiewicz K."/>
            <person name="Wedrychowicz H."/>
        </authorList>
    </citation>
    <scope>NUCLEOTIDE SEQUENCE [LARGE SCALE GENOMIC DNA]</scope>
    <source>
        <strain evidence="15">DSM 4029</strain>
    </source>
</reference>
<evidence type="ECO:0000256" key="2">
    <source>
        <dbReference type="ARBA" id="ARBA00021982"/>
    </source>
</evidence>
<dbReference type="InterPro" id="IPR036187">
    <property type="entry name" value="DNA_mismatch_repair_MutS_sf"/>
</dbReference>
<dbReference type="GO" id="GO:0006298">
    <property type="term" value="P:mismatch repair"/>
    <property type="evidence" value="ECO:0007669"/>
    <property type="project" value="UniProtKB-UniRule"/>
</dbReference>
<dbReference type="AlphaFoldDB" id="A0AAQ1MBQ0"/>
<dbReference type="InterPro" id="IPR017261">
    <property type="entry name" value="DNA_mismatch_repair_MutS/MSH"/>
</dbReference>
<dbReference type="Pfam" id="PF01624">
    <property type="entry name" value="MutS_I"/>
    <property type="match status" value="1"/>
</dbReference>
<dbReference type="InterPro" id="IPR016151">
    <property type="entry name" value="DNA_mismatch_repair_MutS_N"/>
</dbReference>
<dbReference type="EMBL" id="WWVX01000001">
    <property type="protein sequence ID" value="MZL68788.1"/>
    <property type="molecule type" value="Genomic_DNA"/>
</dbReference>
<gene>
    <name evidence="9 13" type="primary">mutS</name>
    <name evidence="13" type="ORF">GT747_03235</name>
    <name evidence="14" type="ORF">SAMN05444424_0449</name>
</gene>
<dbReference type="InterPro" id="IPR036678">
    <property type="entry name" value="MutS_con_dom_sf"/>
</dbReference>
<dbReference type="Gene3D" id="3.30.420.110">
    <property type="entry name" value="MutS, connector domain"/>
    <property type="match status" value="1"/>
</dbReference>
<dbReference type="HAMAP" id="MF_00096">
    <property type="entry name" value="MutS"/>
    <property type="match status" value="1"/>
</dbReference>
<name>A0AAQ1MBQ0_9FIRM</name>
<keyword evidence="16" id="KW-1185">Reference proteome</keyword>
<dbReference type="PROSITE" id="PS00486">
    <property type="entry name" value="DNA_MISMATCH_REPAIR_2"/>
    <property type="match status" value="1"/>
</dbReference>
<feature type="coiled-coil region" evidence="11">
    <location>
        <begin position="433"/>
        <end position="460"/>
    </location>
</feature>
<dbReference type="Pfam" id="PF00488">
    <property type="entry name" value="MutS_V"/>
    <property type="match status" value="1"/>
</dbReference>
<dbReference type="InterPro" id="IPR045076">
    <property type="entry name" value="MutS"/>
</dbReference>
<organism evidence="14 15">
    <name type="scientific">Bittarella massiliensis</name>
    <name type="common">ex Durand et al. 2017</name>
    <dbReference type="NCBI Taxonomy" id="1720313"/>
    <lineage>
        <taxon>Bacteria</taxon>
        <taxon>Bacillati</taxon>
        <taxon>Bacillota</taxon>
        <taxon>Clostridia</taxon>
        <taxon>Eubacteriales</taxon>
        <taxon>Oscillospiraceae</taxon>
        <taxon>Bittarella (ex Durand et al. 2017)</taxon>
    </lineage>
</organism>
<feature type="binding site" evidence="9">
    <location>
        <begin position="623"/>
        <end position="630"/>
    </location>
    <ligand>
        <name>ATP</name>
        <dbReference type="ChEBI" id="CHEBI:30616"/>
    </ligand>
</feature>
<comment type="similarity">
    <text evidence="1 9 10">Belongs to the DNA mismatch repair MutS family.</text>
</comment>
<dbReference type="InterPro" id="IPR005748">
    <property type="entry name" value="DNA_mismatch_repair_MutS"/>
</dbReference>
<comment type="caution">
    <text evidence="14">The sequence shown here is derived from an EMBL/GenBank/DDBJ whole genome shotgun (WGS) entry which is preliminary data.</text>
</comment>
<dbReference type="InterPro" id="IPR027417">
    <property type="entry name" value="P-loop_NTPase"/>
</dbReference>
<evidence type="ECO:0000256" key="5">
    <source>
        <dbReference type="ARBA" id="ARBA00022840"/>
    </source>
</evidence>
<sequence length="867" mass="96961">MAPLSPMMQQYMDIKEQHKDEILFFRLGDFYEMFFDDAIKVSKELELTLTGRDCGQEERAPMCGVPYHSCEAYIQRLLKKGYNVAVCEQMSEPTKGPNLVEREVIRIYTPGTLLEGGMLEEGKNNYLCAVATGKNRCGVCFADVSTGECLVTELRGRDVRQKLVDQLGKFSPSEILLCQNSLQLKYHLEAVKEAIGCRAVKLVGDQFGREENEARILAQFDAIALSDLQLEDREECVLALSILLHYLDHTQQKGVSRIRELDFYRCEQYMNLDINTRRNLELTETMRRGEKKGSLLWVLDRTHTAMGKRLIRSYLEQPLQNIVHIEKRLDAVEELVDQPSARADIAEHLSHIADVERLMSRIVYGSASPKEVKALSFTAQQLPPVRDLLAERHSSALVECHLQISELPEIKELVDRAIEDDPPVTLKDGRVIKRGYNAEVDELRDLIENSKDILMQMEARLKEETGIRNLKIGFNKVFGYFIEVSKSQTELVPDGFIRKQTLVNCERYITQELKELENRILGANDSIIALERTLYDGVCKEIAARIEEVETTAKALARLDVFCSFAEVSARNGYCRPQMTGGSRIQIKDGRHPVVEQLQKDVPFVPNDTLLDGRENLVAIITGPNMAGKSTYMRQVALITLMAQVGCFVPASAAEIGVVDAVFTRVGASDDLSAGKSTFMVEMSEVAYILDNATKQSLLILDEIGRGTSTFDGMSIARAVIEYIADPKKLGAKTLFATHYHELTEVENALPNVKNYNIAVKKRGDDITFLRRIIPGGADESYGIEVAKLAGVTGAVVERAKEILASLEAQAPQAAAPAAPREEAVPDLFSSAVESALVQKVRKIDPNAYTPIEALNFLYELVKIARE</sequence>
<evidence type="ECO:0000256" key="11">
    <source>
        <dbReference type="SAM" id="Coils"/>
    </source>
</evidence>
<dbReference type="Proteomes" id="UP000474718">
    <property type="component" value="Unassembled WGS sequence"/>
</dbReference>
<dbReference type="InterPro" id="IPR007695">
    <property type="entry name" value="DNA_mismatch_repair_MutS-lik_N"/>
</dbReference>
<keyword evidence="11" id="KW-0175">Coiled coil</keyword>
<dbReference type="InterPro" id="IPR000432">
    <property type="entry name" value="DNA_mismatch_repair_MutS_C"/>
</dbReference>
<dbReference type="Gene3D" id="3.40.50.300">
    <property type="entry name" value="P-loop containing nucleotide triphosphate hydrolases"/>
    <property type="match status" value="1"/>
</dbReference>
<evidence type="ECO:0000256" key="8">
    <source>
        <dbReference type="ARBA" id="ARBA00024647"/>
    </source>
</evidence>
<dbReference type="Pfam" id="PF05192">
    <property type="entry name" value="MutS_III"/>
    <property type="match status" value="1"/>
</dbReference>
<reference evidence="13 16" key="3">
    <citation type="journal article" date="2019" name="Nat. Med.">
        <title>A library of human gut bacterial isolates paired with longitudinal multiomics data enables mechanistic microbiome research.</title>
        <authorList>
            <person name="Poyet M."/>
            <person name="Groussin M."/>
            <person name="Gibbons S.M."/>
            <person name="Avila-Pacheco J."/>
            <person name="Jiang X."/>
            <person name="Kearney S.M."/>
            <person name="Perrotta A.R."/>
            <person name="Berdy B."/>
            <person name="Zhao S."/>
            <person name="Lieberman T.D."/>
            <person name="Swanson P.K."/>
            <person name="Smith M."/>
            <person name="Roesemann S."/>
            <person name="Alexander J.E."/>
            <person name="Rich S.A."/>
            <person name="Livny J."/>
            <person name="Vlamakis H."/>
            <person name="Clish C."/>
            <person name="Bullock K."/>
            <person name="Deik A."/>
            <person name="Scott J."/>
            <person name="Pierce K.A."/>
            <person name="Xavier R.J."/>
            <person name="Alm E.J."/>
        </authorList>
    </citation>
    <scope>NUCLEOTIDE SEQUENCE [LARGE SCALE GENOMIC DNA]</scope>
    <source>
        <strain evidence="13 16">BIOML-A2</strain>
    </source>
</reference>
<evidence type="ECO:0000313" key="13">
    <source>
        <dbReference type="EMBL" id="MZL68788.1"/>
    </source>
</evidence>
<keyword evidence="4 9" id="KW-0227">DNA damage</keyword>
<proteinExistence type="inferred from homology"/>
<dbReference type="Gene3D" id="3.40.1170.10">
    <property type="entry name" value="DNA repair protein MutS, domain I"/>
    <property type="match status" value="1"/>
</dbReference>
<dbReference type="FunFam" id="3.40.1170.10:FF:000001">
    <property type="entry name" value="DNA mismatch repair protein MutS"/>
    <property type="match status" value="1"/>
</dbReference>
<evidence type="ECO:0000256" key="4">
    <source>
        <dbReference type="ARBA" id="ARBA00022763"/>
    </source>
</evidence>
<evidence type="ECO:0000256" key="3">
    <source>
        <dbReference type="ARBA" id="ARBA00022741"/>
    </source>
</evidence>
<dbReference type="PANTHER" id="PTHR11361:SF34">
    <property type="entry name" value="DNA MISMATCH REPAIR PROTEIN MSH1, MITOCHONDRIAL"/>
    <property type="match status" value="1"/>
</dbReference>
<dbReference type="Proteomes" id="UP000184089">
    <property type="component" value="Unassembled WGS sequence"/>
</dbReference>
<keyword evidence="5 9" id="KW-0067">ATP-binding</keyword>
<dbReference type="PANTHER" id="PTHR11361">
    <property type="entry name" value="DNA MISMATCH REPAIR PROTEIN MUTS FAMILY MEMBER"/>
    <property type="match status" value="1"/>
</dbReference>
<dbReference type="CDD" id="cd03284">
    <property type="entry name" value="ABC_MutS1"/>
    <property type="match status" value="1"/>
</dbReference>
<dbReference type="InterPro" id="IPR007861">
    <property type="entry name" value="DNA_mismatch_repair_MutS_clamp"/>
</dbReference>
<dbReference type="InterPro" id="IPR007696">
    <property type="entry name" value="DNA_mismatch_repair_MutS_core"/>
</dbReference>
<evidence type="ECO:0000256" key="1">
    <source>
        <dbReference type="ARBA" id="ARBA00006271"/>
    </source>
</evidence>
<dbReference type="SUPFAM" id="SSF48334">
    <property type="entry name" value="DNA repair protein MutS, domain III"/>
    <property type="match status" value="1"/>
</dbReference>
<dbReference type="SUPFAM" id="SSF52540">
    <property type="entry name" value="P-loop containing nucleoside triphosphate hydrolases"/>
    <property type="match status" value="1"/>
</dbReference>
<evidence type="ECO:0000313" key="15">
    <source>
        <dbReference type="Proteomes" id="UP000184089"/>
    </source>
</evidence>
<evidence type="ECO:0000313" key="14">
    <source>
        <dbReference type="EMBL" id="SHF72004.1"/>
    </source>
</evidence>
<dbReference type="GO" id="GO:0005829">
    <property type="term" value="C:cytosol"/>
    <property type="evidence" value="ECO:0007669"/>
    <property type="project" value="TreeGrafter"/>
</dbReference>
<dbReference type="SUPFAM" id="SSF53150">
    <property type="entry name" value="DNA repair protein MutS, domain II"/>
    <property type="match status" value="1"/>
</dbReference>
<dbReference type="Pfam" id="PF05188">
    <property type="entry name" value="MutS_II"/>
    <property type="match status" value="1"/>
</dbReference>
<dbReference type="SMART" id="SM00534">
    <property type="entry name" value="MUTSac"/>
    <property type="match status" value="1"/>
</dbReference>
<evidence type="ECO:0000256" key="6">
    <source>
        <dbReference type="ARBA" id="ARBA00023125"/>
    </source>
</evidence>
<evidence type="ECO:0000259" key="12">
    <source>
        <dbReference type="PROSITE" id="PS00486"/>
    </source>
</evidence>
<keyword evidence="7 9" id="KW-0234">DNA repair</keyword>
<dbReference type="GO" id="GO:0003684">
    <property type="term" value="F:damaged DNA binding"/>
    <property type="evidence" value="ECO:0007669"/>
    <property type="project" value="UniProtKB-UniRule"/>
</dbReference>
<dbReference type="GO" id="GO:0005524">
    <property type="term" value="F:ATP binding"/>
    <property type="evidence" value="ECO:0007669"/>
    <property type="project" value="UniProtKB-UniRule"/>
</dbReference>
<dbReference type="Pfam" id="PF05190">
    <property type="entry name" value="MutS_IV"/>
    <property type="match status" value="1"/>
</dbReference>
<dbReference type="SMART" id="SM00533">
    <property type="entry name" value="MUTSd"/>
    <property type="match status" value="1"/>
</dbReference>
<evidence type="ECO:0000256" key="7">
    <source>
        <dbReference type="ARBA" id="ARBA00023204"/>
    </source>
</evidence>
<evidence type="ECO:0000256" key="10">
    <source>
        <dbReference type="RuleBase" id="RU003756"/>
    </source>
</evidence>
<dbReference type="NCBIfam" id="NF003810">
    <property type="entry name" value="PRK05399.1"/>
    <property type="match status" value="1"/>
</dbReference>
<dbReference type="InterPro" id="IPR007860">
    <property type="entry name" value="DNA_mmatch_repair_MutS_con_dom"/>
</dbReference>
<comment type="function">
    <text evidence="8 9">This protein is involved in the repair of mismatches in DNA. It is possible that it carries out the mismatch recognition step. This protein has a weak ATPase activity.</text>
</comment>
<keyword evidence="3 9" id="KW-0547">Nucleotide-binding</keyword>
<dbReference type="PIRSF" id="PIRSF037677">
    <property type="entry name" value="DNA_mis_repair_Msh6"/>
    <property type="match status" value="1"/>
</dbReference>
<dbReference type="FunFam" id="3.40.50.300:FF:000870">
    <property type="entry name" value="MutS protein homolog 4"/>
    <property type="match status" value="1"/>
</dbReference>
<accession>A0AAQ1MBQ0</accession>
<protein>
    <recommendedName>
        <fullName evidence="2 9">DNA mismatch repair protein MutS</fullName>
    </recommendedName>
</protein>
<dbReference type="Gene3D" id="1.10.1420.10">
    <property type="match status" value="2"/>
</dbReference>
<dbReference type="SUPFAM" id="SSF55271">
    <property type="entry name" value="DNA repair protein MutS, domain I"/>
    <property type="match status" value="1"/>
</dbReference>
<keyword evidence="6 9" id="KW-0238">DNA-binding</keyword>
<dbReference type="NCBIfam" id="TIGR01070">
    <property type="entry name" value="mutS1"/>
    <property type="match status" value="1"/>
</dbReference>
<dbReference type="GO" id="GO:0030983">
    <property type="term" value="F:mismatched DNA binding"/>
    <property type="evidence" value="ECO:0007669"/>
    <property type="project" value="InterPro"/>
</dbReference>
<dbReference type="EMBL" id="FQVY01000001">
    <property type="protein sequence ID" value="SHF72004.1"/>
    <property type="molecule type" value="Genomic_DNA"/>
</dbReference>
<evidence type="ECO:0000313" key="16">
    <source>
        <dbReference type="Proteomes" id="UP000474718"/>
    </source>
</evidence>
<dbReference type="RefSeq" id="WP_044992087.1">
    <property type="nucleotide sequence ID" value="NZ_FQVY01000001.1"/>
</dbReference>